<evidence type="ECO:0000256" key="1">
    <source>
        <dbReference type="SAM" id="MobiDB-lite"/>
    </source>
</evidence>
<name>A0ABQ9WKB5_9EUKA</name>
<feature type="region of interest" description="Disordered" evidence="1">
    <location>
        <begin position="23"/>
        <end position="43"/>
    </location>
</feature>
<gene>
    <name evidence="2" type="ORF">BLNAU_25166</name>
</gene>
<proteinExistence type="predicted"/>
<feature type="compositionally biased region" description="Polar residues" evidence="1">
    <location>
        <begin position="31"/>
        <end position="43"/>
    </location>
</feature>
<reference evidence="2 3" key="1">
    <citation type="journal article" date="2022" name="bioRxiv">
        <title>Genomics of Preaxostyla Flagellates Illuminates Evolutionary Transitions and the Path Towards Mitochondrial Loss.</title>
        <authorList>
            <person name="Novak L.V.F."/>
            <person name="Treitli S.C."/>
            <person name="Pyrih J."/>
            <person name="Halakuc P."/>
            <person name="Pipaliya S.V."/>
            <person name="Vacek V."/>
            <person name="Brzon O."/>
            <person name="Soukal P."/>
            <person name="Eme L."/>
            <person name="Dacks J.B."/>
            <person name="Karnkowska A."/>
            <person name="Elias M."/>
            <person name="Hampl V."/>
        </authorList>
    </citation>
    <scope>NUCLEOTIDE SEQUENCE [LARGE SCALE GENOMIC DNA]</scope>
    <source>
        <strain evidence="2">NAU3</strain>
        <tissue evidence="2">Gut</tissue>
    </source>
</reference>
<accession>A0ABQ9WKB5</accession>
<evidence type="ECO:0000313" key="2">
    <source>
        <dbReference type="EMBL" id="KAK2939921.1"/>
    </source>
</evidence>
<keyword evidence="3" id="KW-1185">Reference proteome</keyword>
<dbReference type="Proteomes" id="UP001281761">
    <property type="component" value="Unassembled WGS sequence"/>
</dbReference>
<dbReference type="EMBL" id="JARBJD010000805">
    <property type="protein sequence ID" value="KAK2939921.1"/>
    <property type="molecule type" value="Genomic_DNA"/>
</dbReference>
<evidence type="ECO:0000313" key="3">
    <source>
        <dbReference type="Proteomes" id="UP001281761"/>
    </source>
</evidence>
<organism evidence="2 3">
    <name type="scientific">Blattamonas nauphoetae</name>
    <dbReference type="NCBI Taxonomy" id="2049346"/>
    <lineage>
        <taxon>Eukaryota</taxon>
        <taxon>Metamonada</taxon>
        <taxon>Preaxostyla</taxon>
        <taxon>Oxymonadida</taxon>
        <taxon>Blattamonas</taxon>
    </lineage>
</organism>
<protein>
    <submittedName>
        <fullName evidence="2">Uncharacterized protein</fullName>
    </submittedName>
</protein>
<comment type="caution">
    <text evidence="2">The sequence shown here is derived from an EMBL/GenBank/DDBJ whole genome shotgun (WGS) entry which is preliminary data.</text>
</comment>
<sequence>MRGTAANDSLEVSSIQATQPAFHSLNRRQHTPPNTNLSSFCSQSERAENQTERSFGAFSIASTCLGEEVDQWVERGLHTIGFEEGLECGNDRTKCGCQVALPQPKEVWHLHTTSRERASVGEIGCRSYCGNFTFQRQFHESDRLRRSQRVKRGDDSNFVTFFPFVWFEKSSEDTQVAADKLRRVRRVDQRRLAVATSN</sequence>